<dbReference type="GO" id="GO:0005216">
    <property type="term" value="F:monoatomic ion channel activity"/>
    <property type="evidence" value="ECO:0007669"/>
    <property type="project" value="InterPro"/>
</dbReference>
<evidence type="ECO:0000256" key="4">
    <source>
        <dbReference type="ARBA" id="ARBA00023136"/>
    </source>
</evidence>
<evidence type="ECO:0000313" key="7">
    <source>
        <dbReference type="EMBL" id="AXH96967.1"/>
    </source>
</evidence>
<evidence type="ECO:0000259" key="6">
    <source>
        <dbReference type="Pfam" id="PF00520"/>
    </source>
</evidence>
<feature type="domain" description="Ion transport" evidence="6">
    <location>
        <begin position="40"/>
        <end position="198"/>
    </location>
</feature>
<accession>A0A345NPK9</accession>
<reference evidence="7 8" key="1">
    <citation type="submission" date="2018-07" db="EMBL/GenBank/DDBJ databases">
        <title>Complete genome sequencing of Ornithinimicrobium sp. AMA3305.</title>
        <authorList>
            <person name="Bae J.-W."/>
        </authorList>
    </citation>
    <scope>NUCLEOTIDE SEQUENCE [LARGE SCALE GENOMIC DNA]</scope>
    <source>
        <strain evidence="7 8">AMA3305</strain>
    </source>
</reference>
<evidence type="ECO:0000313" key="8">
    <source>
        <dbReference type="Proteomes" id="UP000253790"/>
    </source>
</evidence>
<evidence type="ECO:0000256" key="3">
    <source>
        <dbReference type="ARBA" id="ARBA00022989"/>
    </source>
</evidence>
<dbReference type="Pfam" id="PF00520">
    <property type="entry name" value="Ion_trans"/>
    <property type="match status" value="1"/>
</dbReference>
<keyword evidence="3 5" id="KW-1133">Transmembrane helix</keyword>
<feature type="transmembrane region" description="Helical" evidence="5">
    <location>
        <begin position="133"/>
        <end position="154"/>
    </location>
</feature>
<evidence type="ECO:0000256" key="5">
    <source>
        <dbReference type="SAM" id="Phobius"/>
    </source>
</evidence>
<evidence type="ECO:0000256" key="2">
    <source>
        <dbReference type="ARBA" id="ARBA00022692"/>
    </source>
</evidence>
<keyword evidence="4 5" id="KW-0472">Membrane</keyword>
<dbReference type="OrthoDB" id="3431667at2"/>
<organism evidence="7 8">
    <name type="scientific">Ornithinimicrobium avium</name>
    <dbReference type="NCBI Taxonomy" id="2283195"/>
    <lineage>
        <taxon>Bacteria</taxon>
        <taxon>Bacillati</taxon>
        <taxon>Actinomycetota</taxon>
        <taxon>Actinomycetes</taxon>
        <taxon>Micrococcales</taxon>
        <taxon>Ornithinimicrobiaceae</taxon>
        <taxon>Ornithinimicrobium</taxon>
    </lineage>
</organism>
<dbReference type="InterPro" id="IPR005821">
    <property type="entry name" value="Ion_trans_dom"/>
</dbReference>
<keyword evidence="8" id="KW-1185">Reference proteome</keyword>
<dbReference type="EMBL" id="CP031229">
    <property type="protein sequence ID" value="AXH96967.1"/>
    <property type="molecule type" value="Genomic_DNA"/>
</dbReference>
<keyword evidence="2 5" id="KW-0812">Transmembrane</keyword>
<dbReference type="GO" id="GO:0016020">
    <property type="term" value="C:membrane"/>
    <property type="evidence" value="ECO:0007669"/>
    <property type="project" value="UniProtKB-SubCell"/>
</dbReference>
<sequence>MTVLSRPHEERDRLAQELLDRLTPLMSALGIIFVLLILGEQLTRPGSTLSSVLTVLGWALWAVFAAEFVARAVVAPQTGRFLRRNWWQVLFIALPFLRVFRLIRAARFLRTGRVLSGAVRGTRSAASALRGRLGWLASLWLITVLSLGQLLFAFSGYATFGEALHATAMGAITGEPLEPDDAFANVAELFLAAMSVAVFGTLAGAVGAYFLRADKDAADRGAAA</sequence>
<evidence type="ECO:0000256" key="1">
    <source>
        <dbReference type="ARBA" id="ARBA00004141"/>
    </source>
</evidence>
<gene>
    <name evidence="7" type="ORF">DV701_13320</name>
</gene>
<feature type="transmembrane region" description="Helical" evidence="5">
    <location>
        <begin position="51"/>
        <end position="74"/>
    </location>
</feature>
<feature type="transmembrane region" description="Helical" evidence="5">
    <location>
        <begin position="189"/>
        <end position="211"/>
    </location>
</feature>
<comment type="subcellular location">
    <subcellularLocation>
        <location evidence="1">Membrane</location>
        <topology evidence="1">Multi-pass membrane protein</topology>
    </subcellularLocation>
</comment>
<dbReference type="SUPFAM" id="SSF81324">
    <property type="entry name" value="Voltage-gated potassium channels"/>
    <property type="match status" value="1"/>
</dbReference>
<dbReference type="AlphaFoldDB" id="A0A345NPK9"/>
<name>A0A345NPK9_9MICO</name>
<dbReference type="InterPro" id="IPR027359">
    <property type="entry name" value="Volt_channel_dom_sf"/>
</dbReference>
<dbReference type="Gene3D" id="1.20.120.350">
    <property type="entry name" value="Voltage-gated potassium channels. Chain C"/>
    <property type="match status" value="1"/>
</dbReference>
<feature type="transmembrane region" description="Helical" evidence="5">
    <location>
        <begin position="22"/>
        <end position="39"/>
    </location>
</feature>
<dbReference type="RefSeq" id="WP_114928922.1">
    <property type="nucleotide sequence ID" value="NZ_CP031229.1"/>
</dbReference>
<dbReference type="Proteomes" id="UP000253790">
    <property type="component" value="Chromosome"/>
</dbReference>
<protein>
    <recommendedName>
        <fullName evidence="6">Ion transport domain-containing protein</fullName>
    </recommendedName>
</protein>
<dbReference type="KEGG" id="orn:DV701_13320"/>
<proteinExistence type="predicted"/>